<dbReference type="EMBL" id="LR796189">
    <property type="protein sequence ID" value="CAB4125510.1"/>
    <property type="molecule type" value="Genomic_DNA"/>
</dbReference>
<protein>
    <submittedName>
        <fullName evidence="1">Uncharacterized protein</fullName>
    </submittedName>
</protein>
<sequence>MIKTEIKTITQNIISALHFIDNRSFYREMRSRIASEQQQIEEFEDFEEDMTRIWFEAKSIYCINKVEIDKYLLENTFSKKSIELFIVMRDVIDNEMETIDSILLEETND</sequence>
<organism evidence="1">
    <name type="scientific">uncultured Caudovirales phage</name>
    <dbReference type="NCBI Taxonomy" id="2100421"/>
    <lineage>
        <taxon>Viruses</taxon>
        <taxon>Duplodnaviria</taxon>
        <taxon>Heunggongvirae</taxon>
        <taxon>Uroviricota</taxon>
        <taxon>Caudoviricetes</taxon>
        <taxon>Peduoviridae</taxon>
        <taxon>Maltschvirus</taxon>
        <taxon>Maltschvirus maltsch</taxon>
    </lineage>
</organism>
<reference evidence="1" key="1">
    <citation type="submission" date="2020-04" db="EMBL/GenBank/DDBJ databases">
        <authorList>
            <person name="Chiriac C."/>
            <person name="Salcher M."/>
            <person name="Ghai R."/>
            <person name="Kavagutti S V."/>
        </authorList>
    </citation>
    <scope>NUCLEOTIDE SEQUENCE</scope>
</reference>
<evidence type="ECO:0000313" key="1">
    <source>
        <dbReference type="EMBL" id="CAB4125510.1"/>
    </source>
</evidence>
<name>A0A6J5KZG5_9CAUD</name>
<accession>A0A6J5KZG5</accession>
<gene>
    <name evidence="1" type="ORF">UFOVP53_156</name>
</gene>
<proteinExistence type="predicted"/>